<organism evidence="1 2">
    <name type="scientific">Candidatus Liptonbacteria bacterium RIFOXYB1_FULL_36_10</name>
    <dbReference type="NCBI Taxonomy" id="1798654"/>
    <lineage>
        <taxon>Bacteria</taxon>
        <taxon>Candidatus Liptoniibacteriota</taxon>
    </lineage>
</organism>
<evidence type="ECO:0000313" key="2">
    <source>
        <dbReference type="Proteomes" id="UP000178599"/>
    </source>
</evidence>
<accession>A0A1G2CKT9</accession>
<evidence type="ECO:0008006" key="3">
    <source>
        <dbReference type="Google" id="ProtNLM"/>
    </source>
</evidence>
<gene>
    <name evidence="1" type="ORF">A2390_02460</name>
</gene>
<comment type="caution">
    <text evidence="1">The sequence shown here is derived from an EMBL/GenBank/DDBJ whole genome shotgun (WGS) entry which is preliminary data.</text>
</comment>
<name>A0A1G2CKT9_9BACT</name>
<protein>
    <recommendedName>
        <fullName evidence="3">SHS2 domain-containing protein</fullName>
    </recommendedName>
</protein>
<evidence type="ECO:0000313" key="1">
    <source>
        <dbReference type="EMBL" id="OGZ02016.1"/>
    </source>
</evidence>
<reference evidence="1 2" key="1">
    <citation type="journal article" date="2016" name="Nat. Commun.">
        <title>Thousands of microbial genomes shed light on interconnected biogeochemical processes in an aquifer system.</title>
        <authorList>
            <person name="Anantharaman K."/>
            <person name="Brown C.T."/>
            <person name="Hug L.A."/>
            <person name="Sharon I."/>
            <person name="Castelle C.J."/>
            <person name="Probst A.J."/>
            <person name="Thomas B.C."/>
            <person name="Singh A."/>
            <person name="Wilkins M.J."/>
            <person name="Karaoz U."/>
            <person name="Brodie E.L."/>
            <person name="Williams K.H."/>
            <person name="Hubbard S.S."/>
            <person name="Banfield J.F."/>
        </authorList>
    </citation>
    <scope>NUCLEOTIDE SEQUENCE [LARGE SCALE GENOMIC DNA]</scope>
</reference>
<sequence length="408" mass="46538">MLFHQLKNIFSEKGKEEFVCLEIGESFFKSVSFSVLKGKIFFNSSRLKIFGGNEKNSGEKLELLKKNIEESKIKKGAKTLILGDKSSIYTVLACVSSPRTEFKEEISEGELENLLSQAVWKFMETYKPEAAASLNLPDTEILLANIRILGVKINGHKVLNPLGFRAKSVEFLIEETFIGRDLYHSIESSLLKKSEITFISELGKIEAESILRENNFENSFSLIRIFPSASFLLTSRGAKKNKFYGDISSPVISLSESFSWSKQKLLEKIAVELNLNLETAKDVFARFVENNASRRFLSFIKTILDAEIFSFWQKIFKKTGTEKTILFSSDEILPKSFSVLRQKGKNVSEINIINLAEKFGFSLDFGKKNTKSDNFFFSSLAAFFEYYFSNRDEVLNKLAKRRAKWLIP</sequence>
<dbReference type="Proteomes" id="UP000178599">
    <property type="component" value="Unassembled WGS sequence"/>
</dbReference>
<proteinExistence type="predicted"/>
<dbReference type="EMBL" id="MHLE01000044">
    <property type="protein sequence ID" value="OGZ02016.1"/>
    <property type="molecule type" value="Genomic_DNA"/>
</dbReference>
<dbReference type="AlphaFoldDB" id="A0A1G2CKT9"/>